<dbReference type="CDD" id="cd21037">
    <property type="entry name" value="MLKL_NTD"/>
    <property type="match status" value="1"/>
</dbReference>
<dbReference type="InterPro" id="IPR011009">
    <property type="entry name" value="Kinase-like_dom_sf"/>
</dbReference>
<dbReference type="GO" id="GO:0004674">
    <property type="term" value="F:protein serine/threonine kinase activity"/>
    <property type="evidence" value="ECO:0007669"/>
    <property type="project" value="TreeGrafter"/>
</dbReference>
<dbReference type="Pfam" id="PF07714">
    <property type="entry name" value="PK_Tyr_Ser-Thr"/>
    <property type="match status" value="1"/>
</dbReference>
<protein>
    <recommendedName>
        <fullName evidence="1">Protein kinase domain-containing protein</fullName>
    </recommendedName>
</protein>
<feature type="domain" description="Protein kinase" evidence="1">
    <location>
        <begin position="223"/>
        <end position="486"/>
    </location>
</feature>
<dbReference type="STRING" id="930990.A0A067M7L1"/>
<accession>A0A067M7L1</accession>
<reference evidence="3" key="1">
    <citation type="journal article" date="2014" name="Proc. Natl. Acad. Sci. U.S.A.">
        <title>Extensive sampling of basidiomycete genomes demonstrates inadequacy of the white-rot/brown-rot paradigm for wood decay fungi.</title>
        <authorList>
            <person name="Riley R."/>
            <person name="Salamov A.A."/>
            <person name="Brown D.W."/>
            <person name="Nagy L.G."/>
            <person name="Floudas D."/>
            <person name="Held B.W."/>
            <person name="Levasseur A."/>
            <person name="Lombard V."/>
            <person name="Morin E."/>
            <person name="Otillar R."/>
            <person name="Lindquist E.A."/>
            <person name="Sun H."/>
            <person name="LaButti K.M."/>
            <person name="Schmutz J."/>
            <person name="Jabbour D."/>
            <person name="Luo H."/>
            <person name="Baker S.E."/>
            <person name="Pisabarro A.G."/>
            <person name="Walton J.D."/>
            <person name="Blanchette R.A."/>
            <person name="Henrissat B."/>
            <person name="Martin F."/>
            <person name="Cullen D."/>
            <person name="Hibbett D.S."/>
            <person name="Grigoriev I.V."/>
        </authorList>
    </citation>
    <scope>NUCLEOTIDE SEQUENCE [LARGE SCALE GENOMIC DNA]</scope>
    <source>
        <strain evidence="3">FD-172 SS1</strain>
    </source>
</reference>
<dbReference type="GO" id="GO:0005524">
    <property type="term" value="F:ATP binding"/>
    <property type="evidence" value="ECO:0007669"/>
    <property type="project" value="InterPro"/>
</dbReference>
<dbReference type="InParanoid" id="A0A067M7L1"/>
<dbReference type="AlphaFoldDB" id="A0A067M7L1"/>
<dbReference type="EMBL" id="KL198065">
    <property type="protein sequence ID" value="KDQ10700.1"/>
    <property type="molecule type" value="Genomic_DNA"/>
</dbReference>
<dbReference type="InterPro" id="IPR059179">
    <property type="entry name" value="MLKL-like_MCAfunc"/>
</dbReference>
<dbReference type="InterPro" id="IPR051681">
    <property type="entry name" value="Ser/Thr_Kinases-Pseudokinases"/>
</dbReference>
<sequence>MSKFAMFSPPVTTSAITSYATPSLVTSVEDLREISLMVKVAKFNRQQCILLENRCTRLLELLHNNIQSMETTQIGSAADRVAEVLRGVKTSMATWQSPNCVLNFGNRAAISREIELKFRDIDECIGLFMLSNQMVMSEWVQELKAAQQHDSDTLQALYQGQVETNNTLQAVSDGMRELQIQLRGLERGTPAHTATQRQLFSTQKQWDLNLPIHVLDKNECQKIGAAPVAGSSMYDIFKGLYLGEEIVALKNLRGVLVNDDEMEKASRRFQRQAEIWSKLRHKHVHQLYGVTMIDGSSPSLVSPWLKNGDAPNYISRNPSIDRIKICLEVAYGLQYLHTLPEPIIHGGLQGSNVLIGNDGTAMLSDFGLSKVLESQFTQSNGPVSSCRWMAPEIQEGEFTVAVDIWSWAMTSLELLSGKYPFCKIKLPGRVLIVVSRGQLPERAEYEPPHIDDRIWALFRQCWKLDPAERPDIHHVVSQMEQIHASLQ</sequence>
<dbReference type="InterPro" id="IPR001245">
    <property type="entry name" value="Ser-Thr/Tyr_kinase_cat_dom"/>
</dbReference>
<name>A0A067M7L1_BOTB1</name>
<proteinExistence type="predicted"/>
<dbReference type="PANTHER" id="PTHR44329">
    <property type="entry name" value="SERINE/THREONINE-PROTEIN KINASE TNNI3K-RELATED"/>
    <property type="match status" value="1"/>
</dbReference>
<evidence type="ECO:0000259" key="1">
    <source>
        <dbReference type="PROSITE" id="PS50011"/>
    </source>
</evidence>
<dbReference type="InterPro" id="IPR000719">
    <property type="entry name" value="Prot_kinase_dom"/>
</dbReference>
<keyword evidence="3" id="KW-1185">Reference proteome</keyword>
<dbReference type="Gene3D" id="1.10.510.10">
    <property type="entry name" value="Transferase(Phosphotransferase) domain 1"/>
    <property type="match status" value="1"/>
</dbReference>
<gene>
    <name evidence="2" type="ORF">BOTBODRAFT_36015</name>
</gene>
<dbReference type="PANTHER" id="PTHR44329:SF214">
    <property type="entry name" value="PROTEIN KINASE DOMAIN-CONTAINING PROTEIN"/>
    <property type="match status" value="1"/>
</dbReference>
<evidence type="ECO:0000313" key="3">
    <source>
        <dbReference type="Proteomes" id="UP000027195"/>
    </source>
</evidence>
<dbReference type="PROSITE" id="PS50011">
    <property type="entry name" value="PROTEIN_KINASE_DOM"/>
    <property type="match status" value="1"/>
</dbReference>
<dbReference type="SUPFAM" id="SSF56112">
    <property type="entry name" value="Protein kinase-like (PK-like)"/>
    <property type="match status" value="1"/>
</dbReference>
<organism evidence="2 3">
    <name type="scientific">Botryobasidium botryosum (strain FD-172 SS1)</name>
    <dbReference type="NCBI Taxonomy" id="930990"/>
    <lineage>
        <taxon>Eukaryota</taxon>
        <taxon>Fungi</taxon>
        <taxon>Dikarya</taxon>
        <taxon>Basidiomycota</taxon>
        <taxon>Agaricomycotina</taxon>
        <taxon>Agaricomycetes</taxon>
        <taxon>Cantharellales</taxon>
        <taxon>Botryobasidiaceae</taxon>
        <taxon>Botryobasidium</taxon>
    </lineage>
</organism>
<dbReference type="OrthoDB" id="4062651at2759"/>
<dbReference type="Proteomes" id="UP000027195">
    <property type="component" value="Unassembled WGS sequence"/>
</dbReference>
<evidence type="ECO:0000313" key="2">
    <source>
        <dbReference type="EMBL" id="KDQ10700.1"/>
    </source>
</evidence>
<dbReference type="HOGENOM" id="CLU_000288_7_38_1"/>